<evidence type="ECO:0000259" key="1">
    <source>
        <dbReference type="Pfam" id="PF24476"/>
    </source>
</evidence>
<evidence type="ECO:0000313" key="3">
    <source>
        <dbReference type="Proteomes" id="UP001583177"/>
    </source>
</evidence>
<accession>A0ABR3WJV6</accession>
<dbReference type="Pfam" id="PF24476">
    <property type="entry name" value="DUF7580"/>
    <property type="match status" value="1"/>
</dbReference>
<feature type="domain" description="DUF7580" evidence="1">
    <location>
        <begin position="55"/>
        <end position="407"/>
    </location>
</feature>
<dbReference type="PANTHER" id="PTHR35186:SF4">
    <property type="entry name" value="PRION-INHIBITION AND PROPAGATION HELO DOMAIN-CONTAINING PROTEIN"/>
    <property type="match status" value="1"/>
</dbReference>
<gene>
    <name evidence="2" type="ORF">Daus18300_008128</name>
</gene>
<dbReference type="Proteomes" id="UP001583177">
    <property type="component" value="Unassembled WGS sequence"/>
</dbReference>
<reference evidence="2 3" key="1">
    <citation type="journal article" date="2024" name="IMA Fungus">
        <title>IMA Genome - F19 : A genome assembly and annotation guide to empower mycologists, including annotated draft genome sequences of Ceratocystis pirilliformis, Diaporthe australafricana, Fusarium ophioides, Paecilomyces lecythidis, and Sporothrix stenoceras.</title>
        <authorList>
            <person name="Aylward J."/>
            <person name="Wilson A.M."/>
            <person name="Visagie C.M."/>
            <person name="Spraker J."/>
            <person name="Barnes I."/>
            <person name="Buitendag C."/>
            <person name="Ceriani C."/>
            <person name="Del Mar Angel L."/>
            <person name="du Plessis D."/>
            <person name="Fuchs T."/>
            <person name="Gasser K."/>
            <person name="Kramer D."/>
            <person name="Li W."/>
            <person name="Munsamy K."/>
            <person name="Piso A."/>
            <person name="Price J.L."/>
            <person name="Sonnekus B."/>
            <person name="Thomas C."/>
            <person name="van der Nest A."/>
            <person name="van Dijk A."/>
            <person name="van Heerden A."/>
            <person name="van Vuuren N."/>
            <person name="Yilmaz N."/>
            <person name="Duong T.A."/>
            <person name="van der Merwe N.A."/>
            <person name="Wingfield M.J."/>
            <person name="Wingfield B.D."/>
        </authorList>
    </citation>
    <scope>NUCLEOTIDE SEQUENCE [LARGE SCALE GENOMIC DNA]</scope>
    <source>
        <strain evidence="2 3">CMW 18300</strain>
    </source>
</reference>
<dbReference type="InterPro" id="IPR056002">
    <property type="entry name" value="DUF7580"/>
</dbReference>
<comment type="caution">
    <text evidence="2">The sequence shown here is derived from an EMBL/GenBank/DDBJ whole genome shotgun (WGS) entry which is preliminary data.</text>
</comment>
<dbReference type="PANTHER" id="PTHR35186">
    <property type="entry name" value="ANK_REP_REGION DOMAIN-CONTAINING PROTEIN"/>
    <property type="match status" value="1"/>
</dbReference>
<protein>
    <recommendedName>
        <fullName evidence="1">DUF7580 domain-containing protein</fullName>
    </recommendedName>
</protein>
<name>A0ABR3WJV6_9PEZI</name>
<sequence>MDGLKHSAYFTLKKKDYNEIMARLKGGNAVLNTLANQNSSLEPTRRSRSQAKLARLVRKLSKGMYTALQNVITCSCSSSHNLGLEMSPRKDIMLPGDEEDEIAQSLDFGVVIGSHVQKQLQRWDKVRVQLAANEIVLPSTPPTTPSPDMPRSRSPRVRWSIRTPQTTVVVSKATDQHASHLSVSVQGSPILQPSAITNLCHMLRKGKGKATVPDYCGYISNTASKFNLFHQHCQPENLSAVTLRTILNGPGSVMKQFKYAQRLEIAICLSYSVLHLYNTPWLARTFTTDDIVFIMEQPNCLGRPFLARVLPKLSASAYNPPEQATFRPMDLTILSLGLVLIQVIVGRHIEDLAVDPDNKGMDSIISKQEAASQMTGSILENGGMNYANAVQWCLSSVLSVACLDDENVGQEFHEAVISRLEADMRRLGG</sequence>
<evidence type="ECO:0000313" key="2">
    <source>
        <dbReference type="EMBL" id="KAL1863135.1"/>
    </source>
</evidence>
<proteinExistence type="predicted"/>
<organism evidence="2 3">
    <name type="scientific">Diaporthe australafricana</name>
    <dbReference type="NCBI Taxonomy" id="127596"/>
    <lineage>
        <taxon>Eukaryota</taxon>
        <taxon>Fungi</taxon>
        <taxon>Dikarya</taxon>
        <taxon>Ascomycota</taxon>
        <taxon>Pezizomycotina</taxon>
        <taxon>Sordariomycetes</taxon>
        <taxon>Sordariomycetidae</taxon>
        <taxon>Diaporthales</taxon>
        <taxon>Diaporthaceae</taxon>
        <taxon>Diaporthe</taxon>
    </lineage>
</organism>
<dbReference type="EMBL" id="JAWRVE010000074">
    <property type="protein sequence ID" value="KAL1863135.1"/>
    <property type="molecule type" value="Genomic_DNA"/>
</dbReference>
<keyword evidence="3" id="KW-1185">Reference proteome</keyword>